<feature type="transmembrane region" description="Helical" evidence="1">
    <location>
        <begin position="304"/>
        <end position="328"/>
    </location>
</feature>
<dbReference type="InterPro" id="IPR053018">
    <property type="entry name" value="Elsinochrome_Biosynth-Asso"/>
</dbReference>
<evidence type="ECO:0000313" key="2">
    <source>
        <dbReference type="EMBL" id="KAF2181133.1"/>
    </source>
</evidence>
<feature type="transmembrane region" description="Helical" evidence="1">
    <location>
        <begin position="250"/>
        <end position="270"/>
    </location>
</feature>
<feature type="transmembrane region" description="Helical" evidence="1">
    <location>
        <begin position="348"/>
        <end position="369"/>
    </location>
</feature>
<protein>
    <submittedName>
        <fullName evidence="2">Uncharacterized protein</fullName>
    </submittedName>
</protein>
<dbReference type="OrthoDB" id="5427664at2759"/>
<accession>A0A6A6DQ70</accession>
<feature type="transmembrane region" description="Helical" evidence="1">
    <location>
        <begin position="97"/>
        <end position="115"/>
    </location>
</feature>
<dbReference type="PANTHER" id="PTHR37577:SF1">
    <property type="entry name" value="INTEGRAL MEMBRANE PROTEIN"/>
    <property type="match status" value="1"/>
</dbReference>
<feature type="transmembrane region" description="Helical" evidence="1">
    <location>
        <begin position="54"/>
        <end position="77"/>
    </location>
</feature>
<gene>
    <name evidence="2" type="ORF">K469DRAFT_752972</name>
</gene>
<evidence type="ECO:0000256" key="1">
    <source>
        <dbReference type="SAM" id="Phobius"/>
    </source>
</evidence>
<reference evidence="2" key="1">
    <citation type="journal article" date="2020" name="Stud. Mycol.">
        <title>101 Dothideomycetes genomes: a test case for predicting lifestyles and emergence of pathogens.</title>
        <authorList>
            <person name="Haridas S."/>
            <person name="Albert R."/>
            <person name="Binder M."/>
            <person name="Bloem J."/>
            <person name="Labutti K."/>
            <person name="Salamov A."/>
            <person name="Andreopoulos B."/>
            <person name="Baker S."/>
            <person name="Barry K."/>
            <person name="Bills G."/>
            <person name="Bluhm B."/>
            <person name="Cannon C."/>
            <person name="Castanera R."/>
            <person name="Culley D."/>
            <person name="Daum C."/>
            <person name="Ezra D."/>
            <person name="Gonzalez J."/>
            <person name="Henrissat B."/>
            <person name="Kuo A."/>
            <person name="Liang C."/>
            <person name="Lipzen A."/>
            <person name="Lutzoni F."/>
            <person name="Magnuson J."/>
            <person name="Mondo S."/>
            <person name="Nolan M."/>
            <person name="Ohm R."/>
            <person name="Pangilinan J."/>
            <person name="Park H.-J."/>
            <person name="Ramirez L."/>
            <person name="Alfaro M."/>
            <person name="Sun H."/>
            <person name="Tritt A."/>
            <person name="Yoshinaga Y."/>
            <person name="Zwiers L.-H."/>
            <person name="Turgeon B."/>
            <person name="Goodwin S."/>
            <person name="Spatafora J."/>
            <person name="Crous P."/>
            <person name="Grigoriev I."/>
        </authorList>
    </citation>
    <scope>NUCLEOTIDE SEQUENCE</scope>
    <source>
        <strain evidence="2">CBS 207.26</strain>
    </source>
</reference>
<keyword evidence="1" id="KW-0812">Transmembrane</keyword>
<keyword evidence="3" id="KW-1185">Reference proteome</keyword>
<keyword evidence="1" id="KW-1133">Transmembrane helix</keyword>
<dbReference type="AlphaFoldDB" id="A0A6A6DQ70"/>
<dbReference type="EMBL" id="ML994654">
    <property type="protein sequence ID" value="KAF2181133.1"/>
    <property type="molecule type" value="Genomic_DNA"/>
</dbReference>
<organism evidence="2 3">
    <name type="scientific">Zopfia rhizophila CBS 207.26</name>
    <dbReference type="NCBI Taxonomy" id="1314779"/>
    <lineage>
        <taxon>Eukaryota</taxon>
        <taxon>Fungi</taxon>
        <taxon>Dikarya</taxon>
        <taxon>Ascomycota</taxon>
        <taxon>Pezizomycotina</taxon>
        <taxon>Dothideomycetes</taxon>
        <taxon>Dothideomycetes incertae sedis</taxon>
        <taxon>Zopfiaceae</taxon>
        <taxon>Zopfia</taxon>
    </lineage>
</organism>
<feature type="transmembrane region" description="Helical" evidence="1">
    <location>
        <begin position="161"/>
        <end position="180"/>
    </location>
</feature>
<name>A0A6A6DQ70_9PEZI</name>
<keyword evidence="1" id="KW-0472">Membrane</keyword>
<sequence>MFGFNQRGFSFEVQDECLKKSTPVQCKATFTASGVVESIGNSTREDLFQPNANVAGIGIFVSLAIQAFGTLLLACLFKCFEQKKEIEKTQRFRRYEILFALSDASLILTLAYILNFGLSGKCDMSTYHYYVALDSVLLACSTMVVTFTISRFCYFRTFTGVMRFIFMLAIFTLLAVFLGYQMQKNFNTDFPNWVPPKTNDSTFLLPISCFVDPDLIEYENPYSPNRNFDLDRAQLDRLGQPVRGRELPQLLIYIFLAVSFLLGWFAHGYGSCCDRQRNRRDTLIHNPHTQAPKRQEKRIQRASLCMGLIYIWVFAVCTATNIFCTWHISGLRNWARRSGWMGDRSEDIPYSIGQIMPLIALGGFVVVSFSQLWQHGRRR</sequence>
<dbReference type="PANTHER" id="PTHR37577">
    <property type="entry name" value="INTEGRAL MEMBRANE PROTEIN"/>
    <property type="match status" value="1"/>
</dbReference>
<dbReference type="Proteomes" id="UP000800200">
    <property type="component" value="Unassembled WGS sequence"/>
</dbReference>
<feature type="transmembrane region" description="Helical" evidence="1">
    <location>
        <begin position="127"/>
        <end position="149"/>
    </location>
</feature>
<proteinExistence type="predicted"/>
<evidence type="ECO:0000313" key="3">
    <source>
        <dbReference type="Proteomes" id="UP000800200"/>
    </source>
</evidence>